<feature type="transmembrane region" description="Helical" evidence="1">
    <location>
        <begin position="141"/>
        <end position="161"/>
    </location>
</feature>
<feature type="transmembrane region" description="Helical" evidence="1">
    <location>
        <begin position="173"/>
        <end position="190"/>
    </location>
</feature>
<accession>A0ABW2A291</accession>
<reference evidence="3" key="1">
    <citation type="journal article" date="2019" name="Int. J. Syst. Evol. Microbiol.">
        <title>The Global Catalogue of Microorganisms (GCM) 10K type strain sequencing project: providing services to taxonomists for standard genome sequencing and annotation.</title>
        <authorList>
            <consortium name="The Broad Institute Genomics Platform"/>
            <consortium name="The Broad Institute Genome Sequencing Center for Infectious Disease"/>
            <person name="Wu L."/>
            <person name="Ma J."/>
        </authorList>
    </citation>
    <scope>NUCLEOTIDE SEQUENCE [LARGE SCALE GENOMIC DNA]</scope>
    <source>
        <strain evidence="3">NBRC 111756</strain>
    </source>
</reference>
<protein>
    <submittedName>
        <fullName evidence="2">C13 family peptidase</fullName>
    </submittedName>
</protein>
<feature type="transmembrane region" description="Helical" evidence="1">
    <location>
        <begin position="79"/>
        <end position="99"/>
    </location>
</feature>
<comment type="caution">
    <text evidence="2">The sequence shown here is derived from an EMBL/GenBank/DDBJ whole genome shotgun (WGS) entry which is preliminary data.</text>
</comment>
<dbReference type="RefSeq" id="WP_379910065.1">
    <property type="nucleotide sequence ID" value="NZ_JBHSWE010000001.1"/>
</dbReference>
<evidence type="ECO:0000313" key="2">
    <source>
        <dbReference type="EMBL" id="MFC6671562.1"/>
    </source>
</evidence>
<keyword evidence="1" id="KW-0472">Membrane</keyword>
<organism evidence="2 3">
    <name type="scientific">Marinobacterium aestuariivivens</name>
    <dbReference type="NCBI Taxonomy" id="1698799"/>
    <lineage>
        <taxon>Bacteria</taxon>
        <taxon>Pseudomonadati</taxon>
        <taxon>Pseudomonadota</taxon>
        <taxon>Gammaproteobacteria</taxon>
        <taxon>Oceanospirillales</taxon>
        <taxon>Oceanospirillaceae</taxon>
        <taxon>Marinobacterium</taxon>
    </lineage>
</organism>
<proteinExistence type="predicted"/>
<dbReference type="Gene3D" id="3.40.50.1460">
    <property type="match status" value="1"/>
</dbReference>
<evidence type="ECO:0000256" key="1">
    <source>
        <dbReference type="SAM" id="Phobius"/>
    </source>
</evidence>
<sequence>MTVDELTEAPHPPEQRPSAIAGLVGNLAAGLRLVTGLRVGDVTVSLGQLVMLVLLLGVVEFTGAWLTTEPPALFDPYGLNFLGALLLFNLLILLLAGWLGGGDSGRFGRLLTGWLGASVWISAASWLLWGLQPRFGVSADGAWTIFYLLLIWQGLVVARLLRRFLGTAALRSLLLGAGYGLALLASLWLFPRSALFYTDYPDEAGGPEKMALDLDVERIFYAQPELMASSFEALAPQRPGVEDLYLLALGGYGLEDVFLNEVEYVRDQFDRRYGTAGRSLILANNPASVDRYPLASRPNLEESLAHIADRMDTDEDVLFLFMTSHGSADHRFSLEFGPVRLNDLTPQQIRRALDGAGIRWRVILVSSCYSGGFIEPLADPRTLVITAAAADRTSFGCGVDSDFTYFGTAYFKQALPEEPRFIQAFELANDWVSARENTEGLEPSQPQIYVGEAIAAKLASVYAEPALQAGIGGVAVPSEACADSSRSVLCAVE</sequence>
<evidence type="ECO:0000313" key="3">
    <source>
        <dbReference type="Proteomes" id="UP001596422"/>
    </source>
</evidence>
<keyword evidence="1" id="KW-0812">Transmembrane</keyword>
<dbReference type="InterPro" id="IPR001096">
    <property type="entry name" value="Peptidase_C13"/>
</dbReference>
<feature type="transmembrane region" description="Helical" evidence="1">
    <location>
        <begin position="111"/>
        <end position="129"/>
    </location>
</feature>
<feature type="transmembrane region" description="Helical" evidence="1">
    <location>
        <begin position="49"/>
        <end position="67"/>
    </location>
</feature>
<feature type="transmembrane region" description="Helical" evidence="1">
    <location>
        <begin position="20"/>
        <end position="37"/>
    </location>
</feature>
<gene>
    <name evidence="2" type="ORF">ACFQDL_16910</name>
</gene>
<keyword evidence="1" id="KW-1133">Transmembrane helix</keyword>
<dbReference type="EMBL" id="JBHSWE010000001">
    <property type="protein sequence ID" value="MFC6671562.1"/>
    <property type="molecule type" value="Genomic_DNA"/>
</dbReference>
<keyword evidence="3" id="KW-1185">Reference proteome</keyword>
<dbReference type="Pfam" id="PF01650">
    <property type="entry name" value="Peptidase_C13"/>
    <property type="match status" value="1"/>
</dbReference>
<name>A0ABW2A291_9GAMM</name>
<dbReference type="Proteomes" id="UP001596422">
    <property type="component" value="Unassembled WGS sequence"/>
</dbReference>